<accession>A0A9P8RJ63</accession>
<dbReference type="PANTHER" id="PTHR38788">
    <property type="entry name" value="CLR5 DOMAIN-CONTAINING PROTEIN"/>
    <property type="match status" value="1"/>
</dbReference>
<dbReference type="InterPro" id="IPR025676">
    <property type="entry name" value="Clr5_dom"/>
</dbReference>
<dbReference type="AlphaFoldDB" id="A0A9P8RJ63"/>
<evidence type="ECO:0000313" key="3">
    <source>
        <dbReference type="Proteomes" id="UP000758603"/>
    </source>
</evidence>
<comment type="caution">
    <text evidence="2">The sequence shown here is derived from an EMBL/GenBank/DDBJ whole genome shotgun (WGS) entry which is preliminary data.</text>
</comment>
<reference evidence="2" key="1">
    <citation type="journal article" date="2021" name="Nat. Commun.">
        <title>Genetic determinants of endophytism in the Arabidopsis root mycobiome.</title>
        <authorList>
            <person name="Mesny F."/>
            <person name="Miyauchi S."/>
            <person name="Thiergart T."/>
            <person name="Pickel B."/>
            <person name="Atanasova L."/>
            <person name="Karlsson M."/>
            <person name="Huettel B."/>
            <person name="Barry K.W."/>
            <person name="Haridas S."/>
            <person name="Chen C."/>
            <person name="Bauer D."/>
            <person name="Andreopoulos W."/>
            <person name="Pangilinan J."/>
            <person name="LaButti K."/>
            <person name="Riley R."/>
            <person name="Lipzen A."/>
            <person name="Clum A."/>
            <person name="Drula E."/>
            <person name="Henrissat B."/>
            <person name="Kohler A."/>
            <person name="Grigoriev I.V."/>
            <person name="Martin F.M."/>
            <person name="Hacquard S."/>
        </authorList>
    </citation>
    <scope>NUCLEOTIDE SEQUENCE</scope>
    <source>
        <strain evidence="2">MPI-SDFR-AT-0073</strain>
    </source>
</reference>
<dbReference type="Proteomes" id="UP000758603">
    <property type="component" value="Unassembled WGS sequence"/>
</dbReference>
<dbReference type="RefSeq" id="XP_045951812.1">
    <property type="nucleotide sequence ID" value="XM_046094877.1"/>
</dbReference>
<organism evidence="2 3">
    <name type="scientific">Truncatella angustata</name>
    <dbReference type="NCBI Taxonomy" id="152316"/>
    <lineage>
        <taxon>Eukaryota</taxon>
        <taxon>Fungi</taxon>
        <taxon>Dikarya</taxon>
        <taxon>Ascomycota</taxon>
        <taxon>Pezizomycotina</taxon>
        <taxon>Sordariomycetes</taxon>
        <taxon>Xylariomycetidae</taxon>
        <taxon>Amphisphaeriales</taxon>
        <taxon>Sporocadaceae</taxon>
        <taxon>Truncatella</taxon>
    </lineage>
</organism>
<evidence type="ECO:0000259" key="1">
    <source>
        <dbReference type="Pfam" id="PF14420"/>
    </source>
</evidence>
<protein>
    <submittedName>
        <fullName evidence="2">Clr5 domain-containing protein</fullName>
    </submittedName>
</protein>
<dbReference type="EMBL" id="JAGPXC010000011">
    <property type="protein sequence ID" value="KAH6645298.1"/>
    <property type="molecule type" value="Genomic_DNA"/>
</dbReference>
<dbReference type="PANTHER" id="PTHR38788:SF3">
    <property type="entry name" value="CLR5 DOMAIN-CONTAINING PROTEIN"/>
    <property type="match status" value="1"/>
</dbReference>
<dbReference type="OrthoDB" id="5308957at2759"/>
<keyword evidence="3" id="KW-1185">Reference proteome</keyword>
<proteinExistence type="predicted"/>
<evidence type="ECO:0000313" key="2">
    <source>
        <dbReference type="EMBL" id="KAH6645298.1"/>
    </source>
</evidence>
<dbReference type="Pfam" id="PF14420">
    <property type="entry name" value="Clr5"/>
    <property type="match status" value="1"/>
</dbReference>
<sequence>MTAIMRKWAIVSEWEEHKGRITDLYWRDDMPLIEVASVMGTEHGFHATPKMYKARFKMWGLRKNLSQRKRSRVLNAASQPGCPAASLALCRRELATARLDQKVECSRRQLIPGPSSRPKPVTTLPGLSVSVLEAPDELSGAEKCIRCIVDYTQNRLETGAWKPNRYNISQDTAALWFMETNLVIKLLLHDRAWPQAFDLLRMCFLECEARLDRQEPALMLAFLVSALGLRSVSHDLCASLLSHVAKMSFVKLGPSHPFSVLFSQLIKSQSHGSSDWLRAMAGAQHAAIRENTKPYAYIRNISNISTMHSLKALVSSGKLSYTEAEVQFAEMTREMVFLENAADNIAWLCWVRISWARIRCEFGKYDEAQALLEGLPGEPLSQAVYLSNAVPEDVLMARGRILLGLGKDEESAQSFERALAVCDETMTFESTCVAWELYTYYLTRGSTNNAQNAKAVFQKCFRGVIGGSKKPRLPPASSLGQI</sequence>
<dbReference type="GeneID" id="70123770"/>
<feature type="domain" description="Clr5" evidence="1">
    <location>
        <begin position="12"/>
        <end position="63"/>
    </location>
</feature>
<name>A0A9P8RJ63_9PEZI</name>
<gene>
    <name evidence="2" type="ORF">BKA67DRAFT_110133</name>
</gene>